<comment type="caution">
    <text evidence="2">The sequence shown here is derived from an EMBL/GenBank/DDBJ whole genome shotgun (WGS) entry which is preliminary data.</text>
</comment>
<evidence type="ECO:0000313" key="3">
    <source>
        <dbReference type="Proteomes" id="UP001319870"/>
    </source>
</evidence>
<feature type="transmembrane region" description="Helical" evidence="1">
    <location>
        <begin position="409"/>
        <end position="433"/>
    </location>
</feature>
<feature type="transmembrane region" description="Helical" evidence="1">
    <location>
        <begin position="232"/>
        <end position="254"/>
    </location>
</feature>
<feature type="transmembrane region" description="Helical" evidence="1">
    <location>
        <begin position="381"/>
        <end position="403"/>
    </location>
</feature>
<proteinExistence type="predicted"/>
<keyword evidence="1" id="KW-0812">Transmembrane</keyword>
<organism evidence="2 3">
    <name type="scientific">Isoptericola luteus</name>
    <dbReference type="NCBI Taxonomy" id="2879484"/>
    <lineage>
        <taxon>Bacteria</taxon>
        <taxon>Bacillati</taxon>
        <taxon>Actinomycetota</taxon>
        <taxon>Actinomycetes</taxon>
        <taxon>Micrococcales</taxon>
        <taxon>Promicromonosporaceae</taxon>
        <taxon>Isoptericola</taxon>
    </lineage>
</organism>
<reference evidence="2 3" key="1">
    <citation type="submission" date="2021-09" db="EMBL/GenBank/DDBJ databases">
        <title>Isoptericola luteus sp. nov., a novel bacterium isolated from Harbin, the capital city of Heilongjiang province.</title>
        <authorList>
            <person name="Li J."/>
        </authorList>
    </citation>
    <scope>NUCLEOTIDE SEQUENCE [LARGE SCALE GENOMIC DNA]</scope>
    <source>
        <strain evidence="2 3">NEAU-Y5</strain>
    </source>
</reference>
<feature type="transmembrane region" description="Helical" evidence="1">
    <location>
        <begin position="133"/>
        <end position="151"/>
    </location>
</feature>
<protein>
    <recommendedName>
        <fullName evidence="4">ABC-2 type transport system permease protein</fullName>
    </recommendedName>
</protein>
<evidence type="ECO:0000313" key="2">
    <source>
        <dbReference type="EMBL" id="MCA5892420.1"/>
    </source>
</evidence>
<name>A0ABS7ZBJ8_9MICO</name>
<keyword evidence="1" id="KW-1133">Transmembrane helix</keyword>
<feature type="transmembrane region" description="Helical" evidence="1">
    <location>
        <begin position="328"/>
        <end position="349"/>
    </location>
</feature>
<feature type="transmembrane region" description="Helical" evidence="1">
    <location>
        <begin position="21"/>
        <end position="47"/>
    </location>
</feature>
<keyword evidence="1" id="KW-0472">Membrane</keyword>
<feature type="transmembrane region" description="Helical" evidence="1">
    <location>
        <begin position="485"/>
        <end position="508"/>
    </location>
</feature>
<sequence>MVAQLVRLKLTLLGNTFRRSVWQTIGMALASVYGLGIIVMVVAAAVLGGTTDPVTTGQVLTLAGALVVLGWWVVPLFAYGVDATLDPQRFVTFAIPRRRLLAGLAAAGVVSVPGAVTLLGGLGVSFAWWREPLALLAALAGALVAVALCIVGSRATTTLLAPLLGSRRYREVLAIVAVVPLVLLGPAIGSLTSTFSIGPDSVGEAVEPLARVVAWTPFGAPWALGSAVHDGAWGLLAARLAVVLATLAVLWTVWDRALARALVTPPGGETAGAGKGLGWFSRLPATPTGAVAARSATYWLRDPRYAASIAVVPLLPVVMYVTGVNAGAGTSFLMLLVAPLVAWVLGFGISNDVGYDNTAFALHVAIGVPGRADRWGRALPVLVAGTPIVVAFALVGCAVAERWDALPALLGISAGALTTSVGISSAASARFVYPVPKPGESPFKTPQGATVATMVAQFAAMGLMLALSLPTLVLGIVAIVTGLPAVGWVALAVGIVLGGVVLVGGVRWGARTVDRRRPELLQQVMAFR</sequence>
<feature type="transmembrane region" description="Helical" evidence="1">
    <location>
        <begin position="172"/>
        <end position="191"/>
    </location>
</feature>
<evidence type="ECO:0008006" key="4">
    <source>
        <dbReference type="Google" id="ProtNLM"/>
    </source>
</evidence>
<feature type="transmembrane region" description="Helical" evidence="1">
    <location>
        <begin position="100"/>
        <end position="127"/>
    </location>
</feature>
<dbReference type="EMBL" id="JAIXCQ010000002">
    <property type="protein sequence ID" value="MCA5892420.1"/>
    <property type="molecule type" value="Genomic_DNA"/>
</dbReference>
<gene>
    <name evidence="2" type="ORF">LEP48_03510</name>
</gene>
<dbReference type="Proteomes" id="UP001319870">
    <property type="component" value="Unassembled WGS sequence"/>
</dbReference>
<feature type="transmembrane region" description="Helical" evidence="1">
    <location>
        <begin position="454"/>
        <end position="479"/>
    </location>
</feature>
<evidence type="ECO:0000256" key="1">
    <source>
        <dbReference type="SAM" id="Phobius"/>
    </source>
</evidence>
<feature type="transmembrane region" description="Helical" evidence="1">
    <location>
        <begin position="305"/>
        <end position="322"/>
    </location>
</feature>
<feature type="transmembrane region" description="Helical" evidence="1">
    <location>
        <begin position="59"/>
        <end position="79"/>
    </location>
</feature>
<keyword evidence="3" id="KW-1185">Reference proteome</keyword>
<dbReference type="RefSeq" id="WP_225564201.1">
    <property type="nucleotide sequence ID" value="NZ_JAIXCQ010000002.1"/>
</dbReference>
<accession>A0ABS7ZBJ8</accession>